<accession>A0A654IKP7</accession>
<reference evidence="1" key="1">
    <citation type="submission" date="2019-11" db="EMBL/GenBank/DDBJ databases">
        <authorList>
            <person name="Falquet L."/>
            <person name="Falquet L."/>
        </authorList>
    </citation>
    <scope>NUCLEOTIDE SEQUENCE</scope>
    <source>
        <strain evidence="1">14/OD_0492</strain>
    </source>
</reference>
<dbReference type="RefSeq" id="WP_278299560.1">
    <property type="nucleotide sequence ID" value="NZ_CP113496.1"/>
</dbReference>
<dbReference type="EMBL" id="LR739237">
    <property type="protein sequence ID" value="VZR99338.1"/>
    <property type="molecule type" value="Genomic_DNA"/>
</dbReference>
<name>A0A654IKP7_9MOLU</name>
<dbReference type="AlphaFoldDB" id="A0A654IKP7"/>
<protein>
    <recommendedName>
        <fullName evidence="2">DNA (cytosine-5-)-methyltransferase</fullName>
    </recommendedName>
</protein>
<evidence type="ECO:0000313" key="1">
    <source>
        <dbReference type="EMBL" id="VZR99338.1"/>
    </source>
</evidence>
<dbReference type="Gene3D" id="3.40.50.150">
    <property type="entry name" value="Vaccinia Virus protein VP39"/>
    <property type="match status" value="1"/>
</dbReference>
<proteinExistence type="predicted"/>
<dbReference type="NCBIfam" id="NF045953">
    <property type="entry name" value="DCM_methyl_Nterm"/>
    <property type="match status" value="1"/>
</dbReference>
<evidence type="ECO:0008006" key="2">
    <source>
        <dbReference type="Google" id="ProtNLM"/>
    </source>
</evidence>
<gene>
    <name evidence="1" type="ORF">MF5582_00021</name>
</gene>
<organism evidence="1">
    <name type="scientific">Mycoplasma feriruminatoris</name>
    <dbReference type="NCBI Taxonomy" id="1179777"/>
    <lineage>
        <taxon>Bacteria</taxon>
        <taxon>Bacillati</taxon>
        <taxon>Mycoplasmatota</taxon>
        <taxon>Mollicutes</taxon>
        <taxon>Mycoplasmataceae</taxon>
        <taxon>Mycoplasma</taxon>
    </lineage>
</organism>
<sequence length="149" mass="17345">MKTVRIFEMFAGIGSQYKACKNIQKKLNVKVESVGACEWYIDAIIGYMIIHYGNTTPELELSRETMCDLLSNYSFSADSKHLLRKKYFSKMKLEKLQNYFPYLYGFVNNEYFAKKWPSKQKVEFLGGGGRNATPQISKNLTFFLKILIF</sequence>
<dbReference type="InterPro" id="IPR029063">
    <property type="entry name" value="SAM-dependent_MTases_sf"/>
</dbReference>